<feature type="transmembrane region" description="Helical" evidence="6">
    <location>
        <begin position="12"/>
        <end position="35"/>
    </location>
</feature>
<feature type="transmembrane region" description="Helical" evidence="6">
    <location>
        <begin position="167"/>
        <end position="187"/>
    </location>
</feature>
<feature type="transmembrane region" description="Helical" evidence="6">
    <location>
        <begin position="194"/>
        <end position="216"/>
    </location>
</feature>
<dbReference type="InterPro" id="IPR050638">
    <property type="entry name" value="AA-Vitamin_Transporters"/>
</dbReference>
<gene>
    <name evidence="8" type="ORF">Lspi_0398</name>
</gene>
<evidence type="ECO:0000256" key="3">
    <source>
        <dbReference type="ARBA" id="ARBA00022692"/>
    </source>
</evidence>
<reference evidence="8 9" key="1">
    <citation type="submission" date="2015-11" db="EMBL/GenBank/DDBJ databases">
        <title>Genomic analysis of 38 Legionella species identifies large and diverse effector repertoires.</title>
        <authorList>
            <person name="Burstein D."/>
            <person name="Amaro F."/>
            <person name="Zusman T."/>
            <person name="Lifshitz Z."/>
            <person name="Cohen O."/>
            <person name="Gilbert J.A."/>
            <person name="Pupko T."/>
            <person name="Shuman H.A."/>
            <person name="Segal G."/>
        </authorList>
    </citation>
    <scope>NUCLEOTIDE SEQUENCE [LARGE SCALE GENOMIC DNA]</scope>
    <source>
        <strain evidence="8 9">Mt.St.Helens-9</strain>
    </source>
</reference>
<evidence type="ECO:0000256" key="2">
    <source>
        <dbReference type="ARBA" id="ARBA00022475"/>
    </source>
</evidence>
<evidence type="ECO:0000259" key="7">
    <source>
        <dbReference type="Pfam" id="PF00892"/>
    </source>
</evidence>
<evidence type="ECO:0000313" key="9">
    <source>
        <dbReference type="Proteomes" id="UP000054877"/>
    </source>
</evidence>
<sequence length="303" mass="33261">MISTRKIHYPLLNGFLLLTAAQSMVGFSIVSSKFLVTTAPIFLLLLVRFSMAALTIAPLHWLTSARKIPVRQHLAALSRKDWLFILAQALSAGLLFNCFMLLGLNYTDANVAGIITSALPAIIAVMSWLLLGEAITGKKSVCIFLATMGLIIIALGKFKHAGINHSFIGDFIILFSLLPEATYYVLCKLHSNRLPVFLVSSLLNGINAILLLPVLFFIDWQTLSMTPFAIFLILLLGISSGLFYVFWYFGSMRVDSILASLSTAIMPVATVLIARVALDEKLTGMQLTGMGLVLLSIFIYARR</sequence>
<keyword evidence="5 6" id="KW-0472">Membrane</keyword>
<dbReference type="PATRIC" id="fig|452.5.peg.435"/>
<dbReference type="OrthoDB" id="5291325at2"/>
<keyword evidence="2" id="KW-1003">Cell membrane</keyword>
<dbReference type="STRING" id="452.Lspi_0398"/>
<feature type="domain" description="EamA" evidence="7">
    <location>
        <begin position="14"/>
        <end position="154"/>
    </location>
</feature>
<evidence type="ECO:0000256" key="1">
    <source>
        <dbReference type="ARBA" id="ARBA00004651"/>
    </source>
</evidence>
<evidence type="ECO:0000313" key="8">
    <source>
        <dbReference type="EMBL" id="KTD65686.1"/>
    </source>
</evidence>
<proteinExistence type="predicted"/>
<keyword evidence="9" id="KW-1185">Reference proteome</keyword>
<feature type="domain" description="EamA" evidence="7">
    <location>
        <begin position="168"/>
        <end position="300"/>
    </location>
</feature>
<feature type="transmembrane region" description="Helical" evidence="6">
    <location>
        <begin position="110"/>
        <end position="131"/>
    </location>
</feature>
<dbReference type="RefSeq" id="WP_095140629.1">
    <property type="nucleotide sequence ID" value="NZ_CAAAII010000003.1"/>
</dbReference>
<organism evidence="8 9">
    <name type="scientific">Legionella spiritensis</name>
    <dbReference type="NCBI Taxonomy" id="452"/>
    <lineage>
        <taxon>Bacteria</taxon>
        <taxon>Pseudomonadati</taxon>
        <taxon>Pseudomonadota</taxon>
        <taxon>Gammaproteobacteria</taxon>
        <taxon>Legionellales</taxon>
        <taxon>Legionellaceae</taxon>
        <taxon>Legionella</taxon>
    </lineage>
</organism>
<dbReference type="SUPFAM" id="SSF103481">
    <property type="entry name" value="Multidrug resistance efflux transporter EmrE"/>
    <property type="match status" value="2"/>
</dbReference>
<protein>
    <submittedName>
        <fullName evidence="8">Transmembrane protein</fullName>
    </submittedName>
</protein>
<dbReference type="GO" id="GO:0005886">
    <property type="term" value="C:plasma membrane"/>
    <property type="evidence" value="ECO:0007669"/>
    <property type="project" value="UniProtKB-SubCell"/>
</dbReference>
<dbReference type="AlphaFoldDB" id="A0A0W0ZA87"/>
<dbReference type="PANTHER" id="PTHR32322">
    <property type="entry name" value="INNER MEMBRANE TRANSPORTER"/>
    <property type="match status" value="1"/>
</dbReference>
<dbReference type="EMBL" id="LNYX01000005">
    <property type="protein sequence ID" value="KTD65686.1"/>
    <property type="molecule type" value="Genomic_DNA"/>
</dbReference>
<accession>A0A0W0ZA87</accession>
<comment type="subcellular location">
    <subcellularLocation>
        <location evidence="1">Cell membrane</location>
        <topology evidence="1">Multi-pass membrane protein</topology>
    </subcellularLocation>
</comment>
<evidence type="ECO:0000256" key="5">
    <source>
        <dbReference type="ARBA" id="ARBA00023136"/>
    </source>
</evidence>
<dbReference type="InterPro" id="IPR037185">
    <property type="entry name" value="EmrE-like"/>
</dbReference>
<evidence type="ECO:0000256" key="4">
    <source>
        <dbReference type="ARBA" id="ARBA00022989"/>
    </source>
</evidence>
<dbReference type="InterPro" id="IPR000620">
    <property type="entry name" value="EamA_dom"/>
</dbReference>
<evidence type="ECO:0000256" key="6">
    <source>
        <dbReference type="SAM" id="Phobius"/>
    </source>
</evidence>
<feature type="transmembrane region" description="Helical" evidence="6">
    <location>
        <begin position="41"/>
        <end position="62"/>
    </location>
</feature>
<feature type="transmembrane region" description="Helical" evidence="6">
    <location>
        <begin position="257"/>
        <end position="278"/>
    </location>
</feature>
<dbReference type="Pfam" id="PF00892">
    <property type="entry name" value="EamA"/>
    <property type="match status" value="2"/>
</dbReference>
<keyword evidence="3 6" id="KW-0812">Transmembrane</keyword>
<feature type="transmembrane region" description="Helical" evidence="6">
    <location>
        <begin position="143"/>
        <end position="161"/>
    </location>
</feature>
<feature type="transmembrane region" description="Helical" evidence="6">
    <location>
        <begin position="82"/>
        <end position="104"/>
    </location>
</feature>
<dbReference type="PANTHER" id="PTHR32322:SF18">
    <property type="entry name" value="S-ADENOSYLMETHIONINE_S-ADENOSYLHOMOCYSTEINE TRANSPORTER"/>
    <property type="match status" value="1"/>
</dbReference>
<keyword evidence="4 6" id="KW-1133">Transmembrane helix</keyword>
<feature type="transmembrane region" description="Helical" evidence="6">
    <location>
        <begin position="284"/>
        <end position="301"/>
    </location>
</feature>
<comment type="caution">
    <text evidence="8">The sequence shown here is derived from an EMBL/GenBank/DDBJ whole genome shotgun (WGS) entry which is preliminary data.</text>
</comment>
<dbReference type="Proteomes" id="UP000054877">
    <property type="component" value="Unassembled WGS sequence"/>
</dbReference>
<feature type="transmembrane region" description="Helical" evidence="6">
    <location>
        <begin position="228"/>
        <end position="250"/>
    </location>
</feature>
<name>A0A0W0ZA87_LEGSP</name>